<evidence type="ECO:0000313" key="3">
    <source>
        <dbReference type="Proteomes" id="UP000070133"/>
    </source>
</evidence>
<dbReference type="PANTHER" id="PTHR38111">
    <property type="entry name" value="ZN(2)-C6 FUNGAL-TYPE DOMAIN-CONTAINING PROTEIN-RELATED"/>
    <property type="match status" value="1"/>
</dbReference>
<dbReference type="AlphaFoldDB" id="A0A139GX08"/>
<gene>
    <name evidence="2" type="ORF">AC578_3854</name>
</gene>
<dbReference type="PANTHER" id="PTHR38111:SF2">
    <property type="entry name" value="FINGER DOMAIN PROTEIN, PUTATIVE (AFU_ORTHOLOGUE AFUA_1G01560)-RELATED"/>
    <property type="match status" value="1"/>
</dbReference>
<keyword evidence="3" id="KW-1185">Reference proteome</keyword>
<feature type="compositionally biased region" description="Polar residues" evidence="1">
    <location>
        <begin position="56"/>
        <end position="73"/>
    </location>
</feature>
<evidence type="ECO:0000313" key="2">
    <source>
        <dbReference type="EMBL" id="KXS94711.1"/>
    </source>
</evidence>
<comment type="caution">
    <text evidence="2">The sequence shown here is derived from an EMBL/GenBank/DDBJ whole genome shotgun (WGS) entry which is preliminary data.</text>
</comment>
<proteinExistence type="predicted"/>
<dbReference type="Proteomes" id="UP000070133">
    <property type="component" value="Unassembled WGS sequence"/>
</dbReference>
<dbReference type="OrthoDB" id="4491390at2759"/>
<feature type="region of interest" description="Disordered" evidence="1">
    <location>
        <begin position="56"/>
        <end position="79"/>
    </location>
</feature>
<reference evidence="2 3" key="1">
    <citation type="submission" date="2015-07" db="EMBL/GenBank/DDBJ databases">
        <title>Comparative genomics of the Sigatoka disease complex on banana suggests a link between parallel evolutionary changes in Pseudocercospora fijiensis and Pseudocercospora eumusae and increased virulence on the banana host.</title>
        <authorList>
            <person name="Chang T.-C."/>
            <person name="Salvucci A."/>
            <person name="Crous P.W."/>
            <person name="Stergiopoulos I."/>
        </authorList>
    </citation>
    <scope>NUCLEOTIDE SEQUENCE [LARGE SCALE GENOMIC DNA]</scope>
    <source>
        <strain evidence="2 3">CBS 114824</strain>
    </source>
</reference>
<protein>
    <submittedName>
        <fullName evidence="2">Uncharacterized protein</fullName>
    </submittedName>
</protein>
<dbReference type="InterPro" id="IPR053178">
    <property type="entry name" value="Osmoadaptation_assoc"/>
</dbReference>
<dbReference type="EMBL" id="LFZN01000265">
    <property type="protein sequence ID" value="KXS94711.1"/>
    <property type="molecule type" value="Genomic_DNA"/>
</dbReference>
<name>A0A139GX08_9PEZI</name>
<accession>A0A139GX08</accession>
<sequence length="584" mass="65297">MCYVQEKKDQAAPGQIAFIDQTAETILRFDGKKGAGRKASSNGLTSTPSAFLALSSRSVTPNQSKASPTSSPDPANGMSMGLSCNPADWDNLLNDYLSTRMPVLDLLQADGFSATPPEGFEDFRSQLQMDECTFSLSQAMSLPTYLPSAALEKQMIYSTFIDTYLPKRIGQKGDAHFSFLQHLITTPQLRPEVGNALDALSMVQVGSFYTDQNLIRGSIKAYNASLNGLISTLSTSASSGNDSVSDDYVLATVNILATCEFYDEISQMGTGWSHHIDGSRQLLEARGPDSVQSYLSLMLFSNMKHGALSHAYLTRKGTFLGREEWRAVAKRVPLYEKDMSSKFYDLALQVPTLVERQDQLEEKGDSVTTGELDQLLLDIRAIETGLRTWRKEFKSSLGNLQPYWLVSIDEFDTFKNLVKDQAKTVDKAWMFPNFMFAYLISCYWNTMHFLRTCVKNLHVRRYDISAKSRDDEDRQWFPPAEDIVTEDELLEYVMSMVRCFPYFTEPSSSATGSIGIFLPLRTAALYCAQHGHWALLKWLGEVRDSVFVKGMRPPSVKERQPKGSQKLFVVTRPPTSSALVGTRG</sequence>
<dbReference type="STRING" id="321146.A0A139GX08"/>
<organism evidence="2 3">
    <name type="scientific">Pseudocercospora eumusae</name>
    <dbReference type="NCBI Taxonomy" id="321146"/>
    <lineage>
        <taxon>Eukaryota</taxon>
        <taxon>Fungi</taxon>
        <taxon>Dikarya</taxon>
        <taxon>Ascomycota</taxon>
        <taxon>Pezizomycotina</taxon>
        <taxon>Dothideomycetes</taxon>
        <taxon>Dothideomycetidae</taxon>
        <taxon>Mycosphaerellales</taxon>
        <taxon>Mycosphaerellaceae</taxon>
        <taxon>Pseudocercospora</taxon>
    </lineage>
</organism>
<evidence type="ECO:0000256" key="1">
    <source>
        <dbReference type="SAM" id="MobiDB-lite"/>
    </source>
</evidence>